<evidence type="ECO:0000313" key="3">
    <source>
        <dbReference type="Proteomes" id="UP001387364"/>
    </source>
</evidence>
<gene>
    <name evidence="2" type="ORF">WDJ61_08075</name>
</gene>
<keyword evidence="3" id="KW-1185">Reference proteome</keyword>
<dbReference type="PANTHER" id="PTHR30383">
    <property type="entry name" value="THIOESTERASE 1/PROTEASE 1/LYSOPHOSPHOLIPASE L1"/>
    <property type="match status" value="1"/>
</dbReference>
<sequence length="272" mass="30878">MKKFFLSLLSLLVSVVIGLAIWIYYPKYKINQMQEQSVTVASQEDLTYIDHFRTLDQTYLNHLAIGDSIITGIGAEGEENFVDHFSKELEQQTNKQVITQNEGIPGASSSQLNALVQKGTFDQQIKDADLITINVGGNDILQTMEGMDSSKVFQSFDSMQSTFINNLTEISRKIRETNEDATIVFLEMYNPLEQNHELYDIADQLLPKWNVKIYELASSLDYSLVMQTTKVINSNHQQYLSSDGVHPNSLGYIALSKQMLEQLRKKPFMKSA</sequence>
<evidence type="ECO:0000259" key="1">
    <source>
        <dbReference type="Pfam" id="PF13472"/>
    </source>
</evidence>
<name>A0ABZ2NA23_9BACI</name>
<dbReference type="InterPro" id="IPR013830">
    <property type="entry name" value="SGNH_hydro"/>
</dbReference>
<organism evidence="2 3">
    <name type="scientific">Bacillus kandeliae</name>
    <dbReference type="NCBI Taxonomy" id="3129297"/>
    <lineage>
        <taxon>Bacteria</taxon>
        <taxon>Bacillati</taxon>
        <taxon>Bacillota</taxon>
        <taxon>Bacilli</taxon>
        <taxon>Bacillales</taxon>
        <taxon>Bacillaceae</taxon>
        <taxon>Bacillus</taxon>
    </lineage>
</organism>
<protein>
    <submittedName>
        <fullName evidence="2">GDSL-type esterase/lipase family protein</fullName>
    </submittedName>
</protein>
<dbReference type="SUPFAM" id="SSF52266">
    <property type="entry name" value="SGNH hydrolase"/>
    <property type="match status" value="1"/>
</dbReference>
<dbReference type="InterPro" id="IPR036514">
    <property type="entry name" value="SGNH_hydro_sf"/>
</dbReference>
<dbReference type="EMBL" id="CP147404">
    <property type="protein sequence ID" value="WXB94572.1"/>
    <property type="molecule type" value="Genomic_DNA"/>
</dbReference>
<dbReference type="InterPro" id="IPR051532">
    <property type="entry name" value="Ester_Hydrolysis_Enzymes"/>
</dbReference>
<dbReference type="RefSeq" id="WP_338754334.1">
    <property type="nucleotide sequence ID" value="NZ_CP147404.1"/>
</dbReference>
<proteinExistence type="predicted"/>
<dbReference type="PANTHER" id="PTHR30383:SF27">
    <property type="entry name" value="SPORE GERMINATION LIPASE LIPC"/>
    <property type="match status" value="1"/>
</dbReference>
<accession>A0ABZ2NA23</accession>
<reference evidence="2 3" key="1">
    <citation type="submission" date="2024-02" db="EMBL/GenBank/DDBJ databases">
        <title>Seven novel Bacillus-like species.</title>
        <authorList>
            <person name="Liu G."/>
        </authorList>
    </citation>
    <scope>NUCLEOTIDE SEQUENCE [LARGE SCALE GENOMIC DNA]</scope>
    <source>
        <strain evidence="2 3">FJAT-52991</strain>
    </source>
</reference>
<evidence type="ECO:0000313" key="2">
    <source>
        <dbReference type="EMBL" id="WXB94572.1"/>
    </source>
</evidence>
<dbReference type="Gene3D" id="3.40.50.1110">
    <property type="entry name" value="SGNH hydrolase"/>
    <property type="match status" value="1"/>
</dbReference>
<dbReference type="Pfam" id="PF13472">
    <property type="entry name" value="Lipase_GDSL_2"/>
    <property type="match status" value="1"/>
</dbReference>
<feature type="domain" description="SGNH hydrolase-type esterase" evidence="1">
    <location>
        <begin position="64"/>
        <end position="252"/>
    </location>
</feature>
<dbReference type="Proteomes" id="UP001387364">
    <property type="component" value="Chromosome"/>
</dbReference>